<dbReference type="PROSITE" id="PS50181">
    <property type="entry name" value="FBOX"/>
    <property type="match status" value="1"/>
</dbReference>
<feature type="domain" description="F-box" evidence="2">
    <location>
        <begin position="20"/>
        <end position="66"/>
    </location>
</feature>
<dbReference type="InterPro" id="IPR050354">
    <property type="entry name" value="F-box/kelch-repeat_ARATH"/>
</dbReference>
<accession>A0A8T1YQK3</accession>
<comment type="caution">
    <text evidence="3">The sequence shown here is derived from an EMBL/GenBank/DDBJ whole genome shotgun (WGS) entry which is preliminary data.</text>
</comment>
<protein>
    <submittedName>
        <fullName evidence="3">Kelch repeat type 1</fullName>
    </submittedName>
</protein>
<dbReference type="SMART" id="SM00256">
    <property type="entry name" value="FBOX"/>
    <property type="match status" value="1"/>
</dbReference>
<dbReference type="SMART" id="SM00612">
    <property type="entry name" value="Kelch"/>
    <property type="match status" value="2"/>
</dbReference>
<dbReference type="InterPro" id="IPR057499">
    <property type="entry name" value="Kelch_FKB95"/>
</dbReference>
<dbReference type="PANTHER" id="PTHR24414:SF138">
    <property type="entry name" value="F-BOX DOMAIN-CONTAINING PROTEIN"/>
    <property type="match status" value="1"/>
</dbReference>
<gene>
    <name evidence="3" type="ORF">ISN44_As12g037200</name>
</gene>
<dbReference type="OrthoDB" id="45365at2759"/>
<evidence type="ECO:0000256" key="1">
    <source>
        <dbReference type="SAM" id="MobiDB-lite"/>
    </source>
</evidence>
<dbReference type="InterPro" id="IPR006652">
    <property type="entry name" value="Kelch_1"/>
</dbReference>
<dbReference type="PANTHER" id="PTHR24414">
    <property type="entry name" value="F-BOX/KELCH-REPEAT PROTEIN SKIP4"/>
    <property type="match status" value="1"/>
</dbReference>
<dbReference type="Proteomes" id="UP000694251">
    <property type="component" value="Chromosome 12"/>
</dbReference>
<reference evidence="3 4" key="1">
    <citation type="submission" date="2020-12" db="EMBL/GenBank/DDBJ databases">
        <title>Concerted genomic and epigenomic changes stabilize Arabidopsis allopolyploids.</title>
        <authorList>
            <person name="Chen Z."/>
        </authorList>
    </citation>
    <scope>NUCLEOTIDE SEQUENCE [LARGE SCALE GENOMIC DNA]</scope>
    <source>
        <strain evidence="3">As9502</strain>
        <tissue evidence="3">Leaf</tissue>
    </source>
</reference>
<dbReference type="CDD" id="cd22152">
    <property type="entry name" value="F-box_AtAFR-like"/>
    <property type="match status" value="1"/>
</dbReference>
<dbReference type="EMBL" id="JAEFBJ010000012">
    <property type="protein sequence ID" value="KAG7548543.1"/>
    <property type="molecule type" value="Genomic_DNA"/>
</dbReference>
<proteinExistence type="predicted"/>
<feature type="region of interest" description="Disordered" evidence="1">
    <location>
        <begin position="494"/>
        <end position="570"/>
    </location>
</feature>
<keyword evidence="4" id="KW-1185">Reference proteome</keyword>
<dbReference type="Pfam" id="PF00646">
    <property type="entry name" value="F-box"/>
    <property type="match status" value="1"/>
</dbReference>
<sequence>MISEDELPHKEKKTSLTSQPLSLSSLPEEIIEIILARVPKWTYPNLSLVSKRFLSLISSPQLYKTRSDIGTTEPCLYFCLESHNKHTSPQWFTLLMKPQETRNGEIVNDYSLIPLPSSPHSPPHVLYKSTVAVGSDIYVIGGIYNASSSSVRILDCRSHTLRDAPNMTVARAEPIAVYLDEKIYVIGGCKNDDSANWLEVFDIKTQTWRALPSPGIDHELRCKYIKVNPNAYKGKLYVAAETKDYTYEPKDGTWNVVREKSKGKEWREIYGLYEFNDYPTWYSKKRTAQGIVNYGGKLIFMWRQWYDEDAKGQKFGFSKIALEKHNKDEIWGILENLVNGLLDGYINPGEIRQWRYTTSLSLAASFALIFSDPIFSIEAWHLQTTSLPASLIYTNVESRQLCGSVTYTVPVKENMTYTEFVRTLCEVFSLKSTECNPIISYWMPGKMSVMIESKRPPFYIDNQMSLYTFFLIRGGDPSVNLFVSFITTVKTLGNNVPRTDGDDAESDRVCGSAKTPNPIVAASNVDANNEAVDEQDDVQEDKTDEDEEEEDTEDGDGWYDDHQGDDGFFS</sequence>
<evidence type="ECO:0000259" key="2">
    <source>
        <dbReference type="PROSITE" id="PS50181"/>
    </source>
</evidence>
<dbReference type="AlphaFoldDB" id="A0A8T1YQK3"/>
<feature type="compositionally biased region" description="Acidic residues" evidence="1">
    <location>
        <begin position="531"/>
        <end position="558"/>
    </location>
</feature>
<feature type="compositionally biased region" description="Basic and acidic residues" evidence="1">
    <location>
        <begin position="559"/>
        <end position="570"/>
    </location>
</feature>
<dbReference type="InterPro" id="IPR001810">
    <property type="entry name" value="F-box_dom"/>
</dbReference>
<dbReference type="Pfam" id="PF25210">
    <property type="entry name" value="Kelch_FKB95"/>
    <property type="match status" value="1"/>
</dbReference>
<evidence type="ECO:0000313" key="3">
    <source>
        <dbReference type="EMBL" id="KAG7548543.1"/>
    </source>
</evidence>
<evidence type="ECO:0000313" key="4">
    <source>
        <dbReference type="Proteomes" id="UP000694251"/>
    </source>
</evidence>
<name>A0A8T1YQK3_ARASU</name>
<organism evidence="3 4">
    <name type="scientific">Arabidopsis suecica</name>
    <name type="common">Swedish thale-cress</name>
    <name type="synonym">Cardaminopsis suecica</name>
    <dbReference type="NCBI Taxonomy" id="45249"/>
    <lineage>
        <taxon>Eukaryota</taxon>
        <taxon>Viridiplantae</taxon>
        <taxon>Streptophyta</taxon>
        <taxon>Embryophyta</taxon>
        <taxon>Tracheophyta</taxon>
        <taxon>Spermatophyta</taxon>
        <taxon>Magnoliopsida</taxon>
        <taxon>eudicotyledons</taxon>
        <taxon>Gunneridae</taxon>
        <taxon>Pentapetalae</taxon>
        <taxon>rosids</taxon>
        <taxon>malvids</taxon>
        <taxon>Brassicales</taxon>
        <taxon>Brassicaceae</taxon>
        <taxon>Camelineae</taxon>
        <taxon>Arabidopsis</taxon>
    </lineage>
</organism>